<feature type="region of interest" description="Disordered" evidence="2">
    <location>
        <begin position="264"/>
        <end position="287"/>
    </location>
</feature>
<dbReference type="AlphaFoldDB" id="A0A8J8P426"/>
<gene>
    <name evidence="3" type="ORF">FGO68_gene17393</name>
</gene>
<dbReference type="PANTHER" id="PTHR23084">
    <property type="entry name" value="PHOSPHATIDYLINOSITOL-4-PHOSPHATE 5-KINASE RELATED"/>
    <property type="match status" value="1"/>
</dbReference>
<evidence type="ECO:0000313" key="3">
    <source>
        <dbReference type="EMBL" id="TNV86548.1"/>
    </source>
</evidence>
<dbReference type="SUPFAM" id="SSF82185">
    <property type="entry name" value="Histone H3 K4-specific methyltransferase SET7/9 N-terminal domain"/>
    <property type="match status" value="1"/>
</dbReference>
<name>A0A8J8P426_HALGN</name>
<sequence length="287" mass="32114">MQVLSSLCESHSHTVRRVEKKIGFQSILAALREIIEIQSIKNIPSKKRNIHRGASLDFETNEAAGMIKPNQALDFMTNIKVQSNTIYTGQFDPTTSTKQGFGIQIWPDGSKYVGLWLQGKASGFGRFILADGDAYEGSWLDGKAHGTGIYFYADGAHYQGEYRDGKKHGKGCFTWSDGATYSGEWQANKMHGYGVFRLPDGRKYEGEYSNDRKHGKGVFTYADGRRKDGVWQNGKQIRSNIGTKRDLGNVSNILETTMNRSQRQFHQSLVSGGPESTFTDSSRYLPL</sequence>
<evidence type="ECO:0000256" key="1">
    <source>
        <dbReference type="ARBA" id="ARBA00022737"/>
    </source>
</evidence>
<dbReference type="EMBL" id="RRYP01001002">
    <property type="protein sequence ID" value="TNV86548.1"/>
    <property type="molecule type" value="Genomic_DNA"/>
</dbReference>
<dbReference type="PANTHER" id="PTHR23084:SF179">
    <property type="entry name" value="OS10G0565000 PROTEIN"/>
    <property type="match status" value="1"/>
</dbReference>
<evidence type="ECO:0008006" key="5">
    <source>
        <dbReference type="Google" id="ProtNLM"/>
    </source>
</evidence>
<dbReference type="Pfam" id="PF02493">
    <property type="entry name" value="MORN"/>
    <property type="match status" value="6"/>
</dbReference>
<dbReference type="Proteomes" id="UP000785679">
    <property type="component" value="Unassembled WGS sequence"/>
</dbReference>
<keyword evidence="1" id="KW-0677">Repeat</keyword>
<keyword evidence="4" id="KW-1185">Reference proteome</keyword>
<dbReference type="InterPro" id="IPR003409">
    <property type="entry name" value="MORN"/>
</dbReference>
<dbReference type="Gene3D" id="2.20.110.10">
    <property type="entry name" value="Histone H3 K4-specific methyltransferase SET7/9 N-terminal domain"/>
    <property type="match status" value="3"/>
</dbReference>
<evidence type="ECO:0000256" key="2">
    <source>
        <dbReference type="SAM" id="MobiDB-lite"/>
    </source>
</evidence>
<proteinExistence type="predicted"/>
<evidence type="ECO:0000313" key="4">
    <source>
        <dbReference type="Proteomes" id="UP000785679"/>
    </source>
</evidence>
<protein>
    <recommendedName>
        <fullName evidence="5">MORN repeat protein</fullName>
    </recommendedName>
</protein>
<dbReference type="SMART" id="SM00698">
    <property type="entry name" value="MORN"/>
    <property type="match status" value="6"/>
</dbReference>
<comment type="caution">
    <text evidence="3">The sequence shown here is derived from an EMBL/GenBank/DDBJ whole genome shotgun (WGS) entry which is preliminary data.</text>
</comment>
<reference evidence="3" key="1">
    <citation type="submission" date="2019-06" db="EMBL/GenBank/DDBJ databases">
        <authorList>
            <person name="Zheng W."/>
        </authorList>
    </citation>
    <scope>NUCLEOTIDE SEQUENCE</scope>
    <source>
        <strain evidence="3">QDHG01</strain>
    </source>
</reference>
<dbReference type="OrthoDB" id="437960at2759"/>
<accession>A0A8J8P426</accession>
<organism evidence="3 4">
    <name type="scientific">Halteria grandinella</name>
    <dbReference type="NCBI Taxonomy" id="5974"/>
    <lineage>
        <taxon>Eukaryota</taxon>
        <taxon>Sar</taxon>
        <taxon>Alveolata</taxon>
        <taxon>Ciliophora</taxon>
        <taxon>Intramacronucleata</taxon>
        <taxon>Spirotrichea</taxon>
        <taxon>Stichotrichia</taxon>
        <taxon>Sporadotrichida</taxon>
        <taxon>Halteriidae</taxon>
        <taxon>Halteria</taxon>
    </lineage>
</organism>